<evidence type="ECO:0000313" key="2">
    <source>
        <dbReference type="Proteomes" id="UP001059596"/>
    </source>
</evidence>
<gene>
    <name evidence="1" type="ORF">M5D96_008448</name>
</gene>
<organism evidence="1 2">
    <name type="scientific">Drosophila gunungcola</name>
    <name type="common">fruit fly</name>
    <dbReference type="NCBI Taxonomy" id="103775"/>
    <lineage>
        <taxon>Eukaryota</taxon>
        <taxon>Metazoa</taxon>
        <taxon>Ecdysozoa</taxon>
        <taxon>Arthropoda</taxon>
        <taxon>Hexapoda</taxon>
        <taxon>Insecta</taxon>
        <taxon>Pterygota</taxon>
        <taxon>Neoptera</taxon>
        <taxon>Endopterygota</taxon>
        <taxon>Diptera</taxon>
        <taxon>Brachycera</taxon>
        <taxon>Muscomorpha</taxon>
        <taxon>Ephydroidea</taxon>
        <taxon>Drosophilidae</taxon>
        <taxon>Drosophila</taxon>
        <taxon>Sophophora</taxon>
    </lineage>
</organism>
<reference evidence="1" key="1">
    <citation type="journal article" date="2023" name="Genome Biol. Evol.">
        <title>Long-read-based Genome Assembly of Drosophila gunungcola Reveals Fewer Chemosensory Genes in Flower-breeding Species.</title>
        <authorList>
            <person name="Negi A."/>
            <person name="Liao B.Y."/>
            <person name="Yeh S.D."/>
        </authorList>
    </citation>
    <scope>NUCLEOTIDE SEQUENCE</scope>
    <source>
        <strain evidence="1">Sukarami</strain>
    </source>
</reference>
<accession>A0A9Q0BNN9</accession>
<name>A0A9Q0BNN9_9MUSC</name>
<keyword evidence="2" id="KW-1185">Reference proteome</keyword>
<comment type="caution">
    <text evidence="1">The sequence shown here is derived from an EMBL/GenBank/DDBJ whole genome shotgun (WGS) entry which is preliminary data.</text>
</comment>
<dbReference type="Proteomes" id="UP001059596">
    <property type="component" value="Unassembled WGS sequence"/>
</dbReference>
<dbReference type="EMBL" id="JAMKOV010000007">
    <property type="protein sequence ID" value="KAI8038541.1"/>
    <property type="molecule type" value="Genomic_DNA"/>
</dbReference>
<dbReference type="AlphaFoldDB" id="A0A9Q0BNN9"/>
<evidence type="ECO:0000313" key="1">
    <source>
        <dbReference type="EMBL" id="KAI8038541.1"/>
    </source>
</evidence>
<protein>
    <submittedName>
        <fullName evidence="1">Uncharacterized protein</fullName>
    </submittedName>
</protein>
<sequence length="43" mass="4851">MAFLCGCCHNNHISSDPKWIKLPIPITNPKQEPFALTVESRGR</sequence>
<proteinExistence type="predicted"/>